<dbReference type="InterPro" id="IPR029058">
    <property type="entry name" value="AB_hydrolase_fold"/>
</dbReference>
<keyword evidence="4" id="KW-1185">Reference proteome</keyword>
<dbReference type="Gene3D" id="3.40.50.1820">
    <property type="entry name" value="alpha/beta hydrolase"/>
    <property type="match status" value="1"/>
</dbReference>
<dbReference type="SUPFAM" id="SSF53474">
    <property type="entry name" value="alpha/beta-Hydrolases"/>
    <property type="match status" value="1"/>
</dbReference>
<evidence type="ECO:0000256" key="1">
    <source>
        <dbReference type="ARBA" id="ARBA00022801"/>
    </source>
</evidence>
<dbReference type="PANTHER" id="PTHR48081:SF8">
    <property type="entry name" value="ALPHA_BETA HYDROLASE FOLD-3 DOMAIN-CONTAINING PROTEIN-RELATED"/>
    <property type="match status" value="1"/>
</dbReference>
<evidence type="ECO:0000313" key="3">
    <source>
        <dbReference type="EMBL" id="MDG3017008.1"/>
    </source>
</evidence>
<dbReference type="AlphaFoldDB" id="A0A9X4M2T5"/>
<dbReference type="InterPro" id="IPR050300">
    <property type="entry name" value="GDXG_lipolytic_enzyme"/>
</dbReference>
<dbReference type="GO" id="GO:0016787">
    <property type="term" value="F:hydrolase activity"/>
    <property type="evidence" value="ECO:0007669"/>
    <property type="project" value="UniProtKB-KW"/>
</dbReference>
<dbReference type="Proteomes" id="UP001152755">
    <property type="component" value="Unassembled WGS sequence"/>
</dbReference>
<dbReference type="EMBL" id="JANRHA010000021">
    <property type="protein sequence ID" value="MDG3017008.1"/>
    <property type="molecule type" value="Genomic_DNA"/>
</dbReference>
<evidence type="ECO:0000313" key="4">
    <source>
        <dbReference type="Proteomes" id="UP001152755"/>
    </source>
</evidence>
<sequence>MTYIPVPPVPYDPELEPGLAAFLDLVERIPLRANTIHVNRAHFETIVPPAENQIGDRPVDLEHLRVPGPAGAPEVELTIVRPRDVDSAGPARPGIYQIHGGGMILGNRFFGIDGLADLVLRTGAVGVSVEYRLAPEHPGPAAAEDCYAGLCWFAGNAAALGVDPERILVGGASAGGGLSAAVALMARDRGGPAIAGQLLDCPMLDDRNETVSARQYDGIGAWDRNNNDTAWDAILGADRHTDAVSPYSAPARATDLSGLPPAFVTVGAAEVFRDEAIAYAGRIWAAGGTAELHVWSGGYHGFSGFSAGTAVATASDAARLSWIDRVLGSAAPGPR</sequence>
<keyword evidence="1 3" id="KW-0378">Hydrolase</keyword>
<dbReference type="RefSeq" id="WP_332520771.1">
    <property type="nucleotide sequence ID" value="NZ_JANRHA010000021.1"/>
</dbReference>
<reference evidence="3" key="1">
    <citation type="submission" date="2022-08" db="EMBL/GenBank/DDBJ databases">
        <title>Genome analysis of Corynebacteriales strain.</title>
        <authorList>
            <person name="Lee S.D."/>
        </authorList>
    </citation>
    <scope>NUCLEOTIDE SEQUENCE</scope>
    <source>
        <strain evidence="3">D3-21</strain>
    </source>
</reference>
<dbReference type="PANTHER" id="PTHR48081">
    <property type="entry name" value="AB HYDROLASE SUPERFAMILY PROTEIN C4A8.06C"/>
    <property type="match status" value="1"/>
</dbReference>
<dbReference type="InterPro" id="IPR013094">
    <property type="entry name" value="AB_hydrolase_3"/>
</dbReference>
<gene>
    <name evidence="3" type="ORF">NVS88_20855</name>
</gene>
<feature type="domain" description="Alpha/beta hydrolase fold-3" evidence="2">
    <location>
        <begin position="97"/>
        <end position="302"/>
    </location>
</feature>
<name>A0A9X4M2T5_9ACTN</name>
<protein>
    <submittedName>
        <fullName evidence="3">Alpha/beta hydrolase</fullName>
    </submittedName>
</protein>
<organism evidence="3 4">
    <name type="scientific">Speluncibacter jeojiensis</name>
    <dbReference type="NCBI Taxonomy" id="2710754"/>
    <lineage>
        <taxon>Bacteria</taxon>
        <taxon>Bacillati</taxon>
        <taxon>Actinomycetota</taxon>
        <taxon>Actinomycetes</taxon>
        <taxon>Mycobacteriales</taxon>
        <taxon>Speluncibacteraceae</taxon>
        <taxon>Speluncibacter</taxon>
    </lineage>
</organism>
<proteinExistence type="predicted"/>
<evidence type="ECO:0000259" key="2">
    <source>
        <dbReference type="Pfam" id="PF07859"/>
    </source>
</evidence>
<accession>A0A9X4M2T5</accession>
<dbReference type="Pfam" id="PF07859">
    <property type="entry name" value="Abhydrolase_3"/>
    <property type="match status" value="1"/>
</dbReference>
<comment type="caution">
    <text evidence="3">The sequence shown here is derived from an EMBL/GenBank/DDBJ whole genome shotgun (WGS) entry which is preliminary data.</text>
</comment>